<protein>
    <submittedName>
        <fullName evidence="1">Uncharacterized protein</fullName>
    </submittedName>
</protein>
<dbReference type="RefSeq" id="WP_001371911.1">
    <property type="nucleotide sequence ID" value="NZ_PQ178472.1"/>
</dbReference>
<proteinExistence type="predicted"/>
<reference evidence="1" key="1">
    <citation type="submission" date="2015-11" db="EMBL/GenBank/DDBJ databases">
        <title>Complete nucleotide sequence of pH11, an IncHI2 plasmid conferring multi-antibiotic resistance and multi-heavy metal resistance genes in a clinical Klebsiella pneumoniae isolate.</title>
        <authorList>
            <person name="Zhai Y."/>
            <person name="He Z."/>
            <person name="Kang Y."/>
            <person name="Yu H."/>
            <person name="Wang J."/>
            <person name="Du P."/>
            <person name="Zhang Z."/>
            <person name="Hu S."/>
            <person name="Gao Z."/>
        </authorList>
    </citation>
    <scope>NUCLEOTIDE SEQUENCE [LARGE SCALE GENOMIC DNA]</scope>
    <source>
        <strain evidence="1">H11</strain>
        <plasmid evidence="1">pH11</plasmid>
    </source>
</reference>
<organism evidence="1">
    <name type="scientific">Klebsiella pneumoniae subsp. pneumoniae</name>
    <dbReference type="NCBI Taxonomy" id="72407"/>
    <lineage>
        <taxon>Bacteria</taxon>
        <taxon>Pseudomonadati</taxon>
        <taxon>Pseudomonadota</taxon>
        <taxon>Gammaproteobacteria</taxon>
        <taxon>Enterobacterales</taxon>
        <taxon>Enterobacteriaceae</taxon>
        <taxon>Klebsiella/Raoultella group</taxon>
        <taxon>Klebsiella</taxon>
        <taxon>Klebsiella pneumoniae complex</taxon>
    </lineage>
</organism>
<sequence>MNHSRSGLWRNVYRRSERFSLAINIPEGCPPDFRESIHSLAGSTLLFIQIKVVVPTTAVTFLDKVSKV</sequence>
<geneLocation type="plasmid" evidence="1">
    <name>pH11</name>
</geneLocation>
<gene>
    <name evidence="1" type="ORF">KPH11_321</name>
</gene>
<name>A0A0S2TJM1_KLEPN</name>
<dbReference type="EMBL" id="CP013215">
    <property type="protein sequence ID" value="ALP55339.1"/>
    <property type="molecule type" value="Genomic_DNA"/>
</dbReference>
<accession>A0A0S2TJM1</accession>
<evidence type="ECO:0000313" key="1">
    <source>
        <dbReference type="EMBL" id="ALP55339.1"/>
    </source>
</evidence>
<keyword evidence="1" id="KW-0614">Plasmid</keyword>
<dbReference type="AlphaFoldDB" id="A0A0S2TJM1"/>